<reference evidence="3" key="1">
    <citation type="submission" date="2023-07" db="EMBL/GenBank/DDBJ databases">
        <title>Genome sequencing of Purple Non-Sulfur Bacteria from various extreme environments.</title>
        <authorList>
            <person name="Mayer M."/>
        </authorList>
    </citation>
    <scope>NUCLEOTIDE SEQUENCE [LARGE SCALE GENOMIC DNA]</scope>
    <source>
        <strain evidence="3">DSM 17935</strain>
    </source>
</reference>
<evidence type="ECO:0008006" key="4">
    <source>
        <dbReference type="Google" id="ProtNLM"/>
    </source>
</evidence>
<organism evidence="2 3">
    <name type="scientific">Rhodobium gokarnense</name>
    <dbReference type="NCBI Taxonomy" id="364296"/>
    <lineage>
        <taxon>Bacteria</taxon>
        <taxon>Pseudomonadati</taxon>
        <taxon>Pseudomonadota</taxon>
        <taxon>Alphaproteobacteria</taxon>
        <taxon>Hyphomicrobiales</taxon>
        <taxon>Rhodobiaceae</taxon>
        <taxon>Rhodobium</taxon>
    </lineage>
</organism>
<accession>A0ABT3HEE6</accession>
<protein>
    <recommendedName>
        <fullName evidence="4">DUF104 domain-containing protein</fullName>
    </recommendedName>
</protein>
<feature type="region of interest" description="Disordered" evidence="1">
    <location>
        <begin position="1"/>
        <end position="23"/>
    </location>
</feature>
<keyword evidence="3" id="KW-1185">Reference proteome</keyword>
<dbReference type="EMBL" id="JAOQNS010000009">
    <property type="protein sequence ID" value="MCW2308750.1"/>
    <property type="molecule type" value="Genomic_DNA"/>
</dbReference>
<feature type="compositionally biased region" description="Basic and acidic residues" evidence="1">
    <location>
        <begin position="1"/>
        <end position="21"/>
    </location>
</feature>
<evidence type="ECO:0000256" key="1">
    <source>
        <dbReference type="SAM" id="MobiDB-lite"/>
    </source>
</evidence>
<dbReference type="RefSeq" id="WP_264602362.1">
    <property type="nucleotide sequence ID" value="NZ_JAOQNS010000009.1"/>
</dbReference>
<evidence type="ECO:0000313" key="2">
    <source>
        <dbReference type="EMBL" id="MCW2308750.1"/>
    </source>
</evidence>
<evidence type="ECO:0000313" key="3">
    <source>
        <dbReference type="Proteomes" id="UP001209755"/>
    </source>
</evidence>
<dbReference type="Proteomes" id="UP001209755">
    <property type="component" value="Unassembled WGS sequence"/>
</dbReference>
<feature type="region of interest" description="Disordered" evidence="1">
    <location>
        <begin position="56"/>
        <end position="77"/>
    </location>
</feature>
<proteinExistence type="predicted"/>
<sequence length="77" mass="9051">MNRIVHKDHYPVDKLPDDLKPDLPAGSHVRITVEAEEPKPKPTMTLEELFTAVPPEERLSREEIDEHIRRERDAWDD</sequence>
<comment type="caution">
    <text evidence="2">The sequence shown here is derived from an EMBL/GenBank/DDBJ whole genome shotgun (WGS) entry which is preliminary data.</text>
</comment>
<name>A0ABT3HEE6_9HYPH</name>
<gene>
    <name evidence="2" type="ORF">M2319_003099</name>
</gene>